<dbReference type="GO" id="GO:0008863">
    <property type="term" value="F:formate dehydrogenase (NAD+) activity"/>
    <property type="evidence" value="ECO:0007669"/>
    <property type="project" value="TreeGrafter"/>
</dbReference>
<keyword evidence="6" id="KW-1185">Reference proteome</keyword>
<evidence type="ECO:0000313" key="6">
    <source>
        <dbReference type="Proteomes" id="UP001465755"/>
    </source>
</evidence>
<dbReference type="PANTHER" id="PTHR42938">
    <property type="entry name" value="FORMATE DEHYDROGENASE 1"/>
    <property type="match status" value="1"/>
</dbReference>
<dbReference type="InterPro" id="IPR036291">
    <property type="entry name" value="NAD(P)-bd_dom_sf"/>
</dbReference>
<dbReference type="SUPFAM" id="SSF51735">
    <property type="entry name" value="NAD(P)-binding Rossmann-fold domains"/>
    <property type="match status" value="1"/>
</dbReference>
<dbReference type="InterPro" id="IPR006139">
    <property type="entry name" value="D-isomer_2_OHA_DH_cat_dom"/>
</dbReference>
<dbReference type="PROSITE" id="PS00671">
    <property type="entry name" value="D_2_HYDROXYACID_DH_3"/>
    <property type="match status" value="1"/>
</dbReference>
<name>A0AAW1PEE5_9CHLO</name>
<evidence type="ECO:0000259" key="4">
    <source>
        <dbReference type="Pfam" id="PF02826"/>
    </source>
</evidence>
<sequence length="346" mass="37902">MKILAVLPQGGKAAKSPRYVCCQENGLGLKELLKGRADVIVTSDKSGPDSEFEKHLPEAEIVVTTPFHPAYITKDLLKKADKLKLLLTAGIGSDHVDLQAAAEHNLTVAEVTGSNTTSVAEDNVQRIVMLMRNFLPAHEQIKEKQWDVPAVAGHAHDMMGMTIGTVGGGAIGFESMKRLRGWEVKRLYYARRNKEAMDKEGVTLIKDLGEFLGQCDAVTVNIPLTPATKGMFDQDTIGKMKKGAYLINNARGAIVDKHAVVEALKSGQLAGYSGDVWDQQPPPKDHPWSGNPDNLAMTPHVSGTTLEAQQRYQEGIHDMINAWFDGKPFDEANYIVREGEIASQYQ</sequence>
<dbReference type="InterPro" id="IPR006140">
    <property type="entry name" value="D-isomer_DH_NAD-bd"/>
</dbReference>
<protein>
    <recommendedName>
        <fullName evidence="7">Formate dehydrogenase</fullName>
    </recommendedName>
</protein>
<comment type="caution">
    <text evidence="5">The sequence shown here is derived from an EMBL/GenBank/DDBJ whole genome shotgun (WGS) entry which is preliminary data.</text>
</comment>
<dbReference type="GO" id="GO:0016616">
    <property type="term" value="F:oxidoreductase activity, acting on the CH-OH group of donors, NAD or NADP as acceptor"/>
    <property type="evidence" value="ECO:0007669"/>
    <property type="project" value="InterPro"/>
</dbReference>
<comment type="similarity">
    <text evidence="2">Belongs to the D-isomer specific 2-hydroxyacid dehydrogenase family.</text>
</comment>
<keyword evidence="1 2" id="KW-0560">Oxidoreductase</keyword>
<evidence type="ECO:0000256" key="1">
    <source>
        <dbReference type="ARBA" id="ARBA00023002"/>
    </source>
</evidence>
<proteinExistence type="inferred from homology"/>
<dbReference type="AlphaFoldDB" id="A0AAW1PEE5"/>
<reference evidence="5 6" key="1">
    <citation type="journal article" date="2024" name="Nat. Commun.">
        <title>Phylogenomics reveals the evolutionary origins of lichenization in chlorophyte algae.</title>
        <authorList>
            <person name="Puginier C."/>
            <person name="Libourel C."/>
            <person name="Otte J."/>
            <person name="Skaloud P."/>
            <person name="Haon M."/>
            <person name="Grisel S."/>
            <person name="Petersen M."/>
            <person name="Berrin J.G."/>
            <person name="Delaux P.M."/>
            <person name="Dal Grande F."/>
            <person name="Keller J."/>
        </authorList>
    </citation>
    <scope>NUCLEOTIDE SEQUENCE [LARGE SCALE GENOMIC DNA]</scope>
    <source>
        <strain evidence="5 6">SAG 2036</strain>
    </source>
</reference>
<dbReference type="InterPro" id="IPR029753">
    <property type="entry name" value="D-isomer_DH_CS"/>
</dbReference>
<dbReference type="PROSITE" id="PS00670">
    <property type="entry name" value="D_2_HYDROXYACID_DH_2"/>
    <property type="match status" value="1"/>
</dbReference>
<accession>A0AAW1PEE5</accession>
<evidence type="ECO:0000259" key="3">
    <source>
        <dbReference type="Pfam" id="PF00389"/>
    </source>
</evidence>
<dbReference type="Proteomes" id="UP001465755">
    <property type="component" value="Unassembled WGS sequence"/>
</dbReference>
<dbReference type="Gene3D" id="3.40.50.720">
    <property type="entry name" value="NAD(P)-binding Rossmann-like Domain"/>
    <property type="match status" value="2"/>
</dbReference>
<dbReference type="SUPFAM" id="SSF52283">
    <property type="entry name" value="Formate/glycerate dehydrogenase catalytic domain-like"/>
    <property type="match status" value="1"/>
</dbReference>
<dbReference type="EMBL" id="JALJOQ010000034">
    <property type="protein sequence ID" value="KAK9807137.1"/>
    <property type="molecule type" value="Genomic_DNA"/>
</dbReference>
<feature type="domain" description="D-isomer specific 2-hydroxyacid dehydrogenase NAD-binding" evidence="4">
    <location>
        <begin position="127"/>
        <end position="302"/>
    </location>
</feature>
<evidence type="ECO:0008006" key="7">
    <source>
        <dbReference type="Google" id="ProtNLM"/>
    </source>
</evidence>
<evidence type="ECO:0000256" key="2">
    <source>
        <dbReference type="RuleBase" id="RU003719"/>
    </source>
</evidence>
<feature type="domain" description="D-isomer specific 2-hydroxyacid dehydrogenase catalytic" evidence="3">
    <location>
        <begin position="36"/>
        <end position="329"/>
    </location>
</feature>
<organism evidence="5 6">
    <name type="scientific">Symbiochloris irregularis</name>
    <dbReference type="NCBI Taxonomy" id="706552"/>
    <lineage>
        <taxon>Eukaryota</taxon>
        <taxon>Viridiplantae</taxon>
        <taxon>Chlorophyta</taxon>
        <taxon>core chlorophytes</taxon>
        <taxon>Trebouxiophyceae</taxon>
        <taxon>Trebouxiales</taxon>
        <taxon>Trebouxiaceae</taxon>
        <taxon>Symbiochloris</taxon>
    </lineage>
</organism>
<dbReference type="PANTHER" id="PTHR42938:SF9">
    <property type="entry name" value="FORMATE DEHYDROGENASE 1"/>
    <property type="match status" value="1"/>
</dbReference>
<dbReference type="NCBIfam" id="NF005750">
    <property type="entry name" value="PRK07574.1"/>
    <property type="match status" value="1"/>
</dbReference>
<dbReference type="Pfam" id="PF00389">
    <property type="entry name" value="2-Hacid_dh"/>
    <property type="match status" value="1"/>
</dbReference>
<dbReference type="Pfam" id="PF02826">
    <property type="entry name" value="2-Hacid_dh_C"/>
    <property type="match status" value="1"/>
</dbReference>
<dbReference type="GO" id="GO:0051287">
    <property type="term" value="F:NAD binding"/>
    <property type="evidence" value="ECO:0007669"/>
    <property type="project" value="InterPro"/>
</dbReference>
<gene>
    <name evidence="5" type="ORF">WJX73_009855</name>
</gene>
<evidence type="ECO:0000313" key="5">
    <source>
        <dbReference type="EMBL" id="KAK9807137.1"/>
    </source>
</evidence>